<comment type="catalytic activity">
    <reaction evidence="11 12">
        <text>L-aspartate 4-semialdehyde + pyruvate = (2S,4S)-4-hydroxy-2,3,4,5-tetrahydrodipicolinate + H2O + H(+)</text>
        <dbReference type="Rhea" id="RHEA:34171"/>
        <dbReference type="ChEBI" id="CHEBI:15361"/>
        <dbReference type="ChEBI" id="CHEBI:15377"/>
        <dbReference type="ChEBI" id="CHEBI:15378"/>
        <dbReference type="ChEBI" id="CHEBI:67139"/>
        <dbReference type="ChEBI" id="CHEBI:537519"/>
        <dbReference type="EC" id="4.3.3.7"/>
    </reaction>
</comment>
<evidence type="ECO:0000256" key="9">
    <source>
        <dbReference type="ARBA" id="ARBA00023239"/>
    </source>
</evidence>
<dbReference type="Gene3D" id="3.20.20.70">
    <property type="entry name" value="Aldolase class I"/>
    <property type="match status" value="1"/>
</dbReference>
<feature type="binding site" evidence="12">
    <location>
        <position position="203"/>
    </location>
    <ligand>
        <name>pyruvate</name>
        <dbReference type="ChEBI" id="CHEBI:15361"/>
    </ligand>
</feature>
<dbReference type="CDD" id="cd00950">
    <property type="entry name" value="DHDPS"/>
    <property type="match status" value="1"/>
</dbReference>
<reference evidence="14 15" key="1">
    <citation type="submission" date="2024-04" db="EMBL/GenBank/DDBJ databases">
        <title>Bacillus oryzaecorticis sp. nov., a moderately halophilic bacterium isolated from rice husks.</title>
        <authorList>
            <person name="Zhu H.-S."/>
        </authorList>
    </citation>
    <scope>NUCLEOTIDE SEQUENCE [LARGE SCALE GENOMIC DNA]</scope>
    <source>
        <strain evidence="14 15">ZC255</strain>
    </source>
</reference>
<dbReference type="InterPro" id="IPR020625">
    <property type="entry name" value="Schiff_base-form_aldolases_AS"/>
</dbReference>
<dbReference type="SUPFAM" id="SSF51569">
    <property type="entry name" value="Aldolase"/>
    <property type="match status" value="1"/>
</dbReference>
<comment type="function">
    <text evidence="1 12">Catalyzes the condensation of (S)-aspartate-beta-semialdehyde [(S)-ASA] and pyruvate to 4-hydroxy-tetrahydrodipicolinate (HTPA).</text>
</comment>
<dbReference type="Proteomes" id="UP001389717">
    <property type="component" value="Unassembled WGS sequence"/>
</dbReference>
<evidence type="ECO:0000256" key="11">
    <source>
        <dbReference type="ARBA" id="ARBA00047836"/>
    </source>
</evidence>
<feature type="site" description="Part of a proton relay during catalysis" evidence="12">
    <location>
        <position position="107"/>
    </location>
</feature>
<evidence type="ECO:0000313" key="15">
    <source>
        <dbReference type="Proteomes" id="UP001389717"/>
    </source>
</evidence>
<dbReference type="HAMAP" id="MF_00418">
    <property type="entry name" value="DapA"/>
    <property type="match status" value="1"/>
</dbReference>
<dbReference type="Pfam" id="PF00701">
    <property type="entry name" value="DHDPS"/>
    <property type="match status" value="1"/>
</dbReference>
<dbReference type="InterPro" id="IPR002220">
    <property type="entry name" value="DapA-like"/>
</dbReference>
<dbReference type="PANTHER" id="PTHR12128">
    <property type="entry name" value="DIHYDRODIPICOLINATE SYNTHASE"/>
    <property type="match status" value="1"/>
</dbReference>
<dbReference type="InterPro" id="IPR013785">
    <property type="entry name" value="Aldolase_TIM"/>
</dbReference>
<feature type="active site" description="Schiff-base intermediate with substrate" evidence="12">
    <location>
        <position position="161"/>
    </location>
</feature>
<feature type="binding site" evidence="12">
    <location>
        <position position="45"/>
    </location>
    <ligand>
        <name>pyruvate</name>
        <dbReference type="ChEBI" id="CHEBI:15361"/>
    </ligand>
</feature>
<keyword evidence="7 12" id="KW-0220">Diaminopimelate biosynthesis</keyword>
<evidence type="ECO:0000256" key="6">
    <source>
        <dbReference type="ARBA" id="ARBA00022605"/>
    </source>
</evidence>
<accession>A0ABU9K4Q3</accession>
<dbReference type="EMBL" id="JBBYAF010000003">
    <property type="protein sequence ID" value="MEL3971064.1"/>
    <property type="molecule type" value="Genomic_DNA"/>
</dbReference>
<keyword evidence="10 12" id="KW-0704">Schiff base</keyword>
<evidence type="ECO:0000313" key="14">
    <source>
        <dbReference type="EMBL" id="MEL3971064.1"/>
    </source>
</evidence>
<dbReference type="PRINTS" id="PR00146">
    <property type="entry name" value="DHPICSNTHASE"/>
</dbReference>
<dbReference type="SMART" id="SM01130">
    <property type="entry name" value="DHDPS"/>
    <property type="match status" value="1"/>
</dbReference>
<comment type="caution">
    <text evidence="14">The sequence shown here is derived from an EMBL/GenBank/DDBJ whole genome shotgun (WGS) entry which is preliminary data.</text>
</comment>
<evidence type="ECO:0000256" key="3">
    <source>
        <dbReference type="ARBA" id="ARBA00007592"/>
    </source>
</evidence>
<keyword evidence="6 12" id="KW-0028">Amino-acid biosynthesis</keyword>
<comment type="caution">
    <text evidence="12">Was originally thought to be a dihydrodipicolinate synthase (DHDPS), catalyzing the condensation of (S)-aspartate-beta-semialdehyde [(S)-ASA] and pyruvate to dihydrodipicolinate (DHDP). However, it was shown in E.coli that the product of the enzymatic reaction is not dihydrodipicolinate but in fact (4S)-4-hydroxy-2,3,4,5-tetrahydro-(2S)-dipicolinic acid (HTPA), and that the consecutive dehydration reaction leading to DHDP is not spontaneous but catalyzed by DapB.</text>
</comment>
<evidence type="ECO:0000256" key="7">
    <source>
        <dbReference type="ARBA" id="ARBA00022915"/>
    </source>
</evidence>
<sequence length="288" mass="32302">MKTEGVWLPIITPFYNGKVDIESYSKLVEHYVNQGISGLIPLATTGESPAIEEAEFEMVLDKTIEVVNGRIPVFVGHGGNYTEKVIKQLKVVEKYKVDGILSVSPYYNLPSQEGIYNHFLQISEATDLKIMIYNVPYRTGRNIDNETVYRLAECQNIIGIKDSGGNLKQSLELLMNPIKEFSNLTGEDASYYHHLTLGGAGGILASSHIKTSDFLDIFNKIQENNHNQALKVWKSVYPITTLLFQETNPAPLKYILYKKGLIQSPETRLPVTGTTKELNKKLDALISF</sequence>
<dbReference type="EC" id="4.3.3.7" evidence="4 12"/>
<dbReference type="PIRSF" id="PIRSF001365">
    <property type="entry name" value="DHDPS"/>
    <property type="match status" value="1"/>
</dbReference>
<dbReference type="RefSeq" id="WP_341979916.1">
    <property type="nucleotide sequence ID" value="NZ_JBBYAF010000003.1"/>
</dbReference>
<comment type="pathway">
    <text evidence="2 12">Amino-acid biosynthesis; L-lysine biosynthesis via DAP pathway; (S)-tetrahydrodipicolinate from L-aspartate: step 3/4.</text>
</comment>
<dbReference type="GO" id="GO:0008840">
    <property type="term" value="F:4-hydroxy-tetrahydrodipicolinate synthase activity"/>
    <property type="evidence" value="ECO:0007669"/>
    <property type="project" value="UniProtKB-EC"/>
</dbReference>
<keyword evidence="9 12" id="KW-0456">Lyase</keyword>
<proteinExistence type="inferred from homology"/>
<dbReference type="PANTHER" id="PTHR12128:SF66">
    <property type="entry name" value="4-HYDROXY-2-OXOGLUTARATE ALDOLASE, MITOCHONDRIAL"/>
    <property type="match status" value="1"/>
</dbReference>
<comment type="subcellular location">
    <subcellularLocation>
        <location evidence="12">Cytoplasm</location>
    </subcellularLocation>
</comment>
<evidence type="ECO:0000256" key="12">
    <source>
        <dbReference type="HAMAP-Rule" id="MF_00418"/>
    </source>
</evidence>
<name>A0ABU9K4Q3_9BACI</name>
<gene>
    <name evidence="12 14" type="primary">dapA</name>
    <name evidence="14" type="ORF">AAEO50_02135</name>
</gene>
<dbReference type="NCBIfam" id="TIGR00674">
    <property type="entry name" value="dapA"/>
    <property type="match status" value="1"/>
</dbReference>
<evidence type="ECO:0000256" key="5">
    <source>
        <dbReference type="ARBA" id="ARBA00022490"/>
    </source>
</evidence>
<feature type="active site" description="Proton donor/acceptor" evidence="12">
    <location>
        <position position="133"/>
    </location>
</feature>
<evidence type="ECO:0000256" key="2">
    <source>
        <dbReference type="ARBA" id="ARBA00005120"/>
    </source>
</evidence>
<dbReference type="InterPro" id="IPR005263">
    <property type="entry name" value="DapA"/>
</dbReference>
<feature type="site" description="Part of a proton relay during catalysis" evidence="12">
    <location>
        <position position="44"/>
    </location>
</feature>
<protein>
    <recommendedName>
        <fullName evidence="4 12">4-hydroxy-tetrahydrodipicolinate synthase</fullName>
        <shortName evidence="12">HTPA synthase</shortName>
        <ecNumber evidence="4 12">4.3.3.7</ecNumber>
    </recommendedName>
</protein>
<keyword evidence="15" id="KW-1185">Reference proteome</keyword>
<comment type="similarity">
    <text evidence="3 12 13">Belongs to the DapA family.</text>
</comment>
<keyword evidence="8 12" id="KW-0457">Lysine biosynthesis</keyword>
<evidence type="ECO:0000256" key="4">
    <source>
        <dbReference type="ARBA" id="ARBA00012086"/>
    </source>
</evidence>
<evidence type="ECO:0000256" key="10">
    <source>
        <dbReference type="ARBA" id="ARBA00023270"/>
    </source>
</evidence>
<dbReference type="PROSITE" id="PS00666">
    <property type="entry name" value="DHDPS_2"/>
    <property type="match status" value="1"/>
</dbReference>
<evidence type="ECO:0000256" key="8">
    <source>
        <dbReference type="ARBA" id="ARBA00023154"/>
    </source>
</evidence>
<comment type="subunit">
    <text evidence="12">Homotetramer; dimer of dimers.</text>
</comment>
<evidence type="ECO:0000256" key="13">
    <source>
        <dbReference type="PIRNR" id="PIRNR001365"/>
    </source>
</evidence>
<evidence type="ECO:0000256" key="1">
    <source>
        <dbReference type="ARBA" id="ARBA00003294"/>
    </source>
</evidence>
<organism evidence="14 15">
    <name type="scientific">Rossellomorea oryzaecorticis</name>
    <dbReference type="NCBI Taxonomy" id="1396505"/>
    <lineage>
        <taxon>Bacteria</taxon>
        <taxon>Bacillati</taxon>
        <taxon>Bacillota</taxon>
        <taxon>Bacilli</taxon>
        <taxon>Bacillales</taxon>
        <taxon>Bacillaceae</taxon>
        <taxon>Rossellomorea</taxon>
    </lineage>
</organism>
<keyword evidence="5 12" id="KW-0963">Cytoplasm</keyword>